<dbReference type="ExpressionAtlas" id="Q6J9V2">
    <property type="expression patterns" value="baseline and differential"/>
</dbReference>
<evidence type="ECO:0000313" key="6">
    <source>
        <dbReference type="EMBL" id="AAT39471.1"/>
    </source>
</evidence>
<evidence type="ECO:0000256" key="3">
    <source>
        <dbReference type="ARBA" id="ARBA00022490"/>
    </source>
</evidence>
<gene>
    <name evidence="6" type="ORF">Z273B07_Z409L08.24</name>
</gene>
<sequence length="286" mass="32278">MTKIPLLPYPLGCSPPQTREESAILRAALGSGKLRIEGSLSFKRAQAALQVETEISIRAAALPAPGPRPLPRGARFAGSAAADSPKHEGAALRLQKVYKSFRTRRQLADYAVLVEQSWWKLLDFALLKCSSVSFFEVLQRGSLAGAPKQQTKLPWRALPWPCSCGEQVWARRKRKQAARYYRKSPQWQPISNFYDIMVGKGLLKDENAQKLALQHWLEAAALEEILYQFEEKLQAEREEAARKQEELQAQLQAQQAALEENQSLLRQAQEEVKGMHTKFEETNALL</sequence>
<feature type="coiled-coil region" evidence="5">
    <location>
        <begin position="219"/>
        <end position="278"/>
    </location>
</feature>
<dbReference type="EMBL" id="AY560578">
    <property type="protein sequence ID" value="AAT39471.1"/>
    <property type="molecule type" value="Genomic_DNA"/>
</dbReference>
<accession>Q6J9V2</accession>
<dbReference type="PANTHER" id="PTHR31250:SF14">
    <property type="entry name" value="IQ DOMAIN-CONTAINING PROTEIN IQM2"/>
    <property type="match status" value="1"/>
</dbReference>
<reference evidence="6" key="1">
    <citation type="journal article" date="2004" name="Genome Res.">
        <title>Close split of sorghum and maize genome progenitors.</title>
        <authorList>
            <person name="Swigonova Z."/>
            <person name="Lai J."/>
            <person name="Ma J."/>
            <person name="Ramakrishna W."/>
            <person name="Llaca V."/>
            <person name="Bennetzen J.L."/>
            <person name="Messing J."/>
        </authorList>
    </citation>
    <scope>NUCLEOTIDE SEQUENCE</scope>
</reference>
<keyword evidence="3" id="KW-0963">Cytoplasm</keyword>
<proteinExistence type="predicted"/>
<dbReference type="InterPro" id="IPR044159">
    <property type="entry name" value="IQM"/>
</dbReference>
<reference evidence="6" key="3">
    <citation type="submission" date="2004-02" db="EMBL/GenBank/DDBJ databases">
        <title>Collinearity of Maize and Sorghum at the DNA Sequence Level.</title>
        <authorList>
            <person name="Lai J."/>
            <person name="Swigonova Z."/>
            <person name="Ma J."/>
            <person name="Ramakrishna W."/>
            <person name="Llaca V."/>
            <person name="Bennetzen J.L."/>
            <person name="Bharti A.K."/>
            <person name="Messing J."/>
        </authorList>
    </citation>
    <scope>NUCLEOTIDE SEQUENCE</scope>
</reference>
<dbReference type="GO" id="GO:0005737">
    <property type="term" value="C:cytoplasm"/>
    <property type="evidence" value="ECO:0007669"/>
    <property type="project" value="UniProtKB-SubCell"/>
</dbReference>
<name>Q6J9V2_MAIZE</name>
<keyword evidence="5" id="KW-0175">Coiled coil</keyword>
<reference evidence="6" key="2">
    <citation type="journal article" date="2004" name="Genome Res.">
        <title>Gene loss and movement in the maize genome.</title>
        <authorList>
            <person name="Lai J."/>
            <person name="Ma J."/>
            <person name="Swigonova Z."/>
            <person name="Ramakrishna W."/>
            <person name="Linton E."/>
            <person name="Llaca V."/>
            <person name="Tanyolac B."/>
            <person name="Park Y.J."/>
            <person name="Jeong O.Y."/>
            <person name="Bennetzen J.L."/>
            <person name="Messing J."/>
        </authorList>
    </citation>
    <scope>NUCLEOTIDE SEQUENCE</scope>
</reference>
<evidence type="ECO:0000256" key="1">
    <source>
        <dbReference type="ARBA" id="ARBA00004123"/>
    </source>
</evidence>
<reference evidence="6" key="4">
    <citation type="submission" date="2004-02" db="EMBL/GenBank/DDBJ databases">
        <title>Extensive shuffling of gene order in genomes of the grass family.</title>
        <authorList>
            <person name="Lai J."/>
            <person name="Swigonova Z."/>
            <person name="Ma J."/>
            <person name="Ramakrishna W."/>
            <person name="Bennetzen J.L."/>
            <person name="Messing J."/>
        </authorList>
    </citation>
    <scope>NUCLEOTIDE SEQUENCE</scope>
</reference>
<evidence type="ECO:0000256" key="4">
    <source>
        <dbReference type="ARBA" id="ARBA00023242"/>
    </source>
</evidence>
<dbReference type="AlphaFoldDB" id="Q6J9V2"/>
<organism evidence="6">
    <name type="scientific">Zea mays</name>
    <name type="common">Maize</name>
    <dbReference type="NCBI Taxonomy" id="4577"/>
    <lineage>
        <taxon>Eukaryota</taxon>
        <taxon>Viridiplantae</taxon>
        <taxon>Streptophyta</taxon>
        <taxon>Embryophyta</taxon>
        <taxon>Tracheophyta</taxon>
        <taxon>Spermatophyta</taxon>
        <taxon>Magnoliopsida</taxon>
        <taxon>Liliopsida</taxon>
        <taxon>Poales</taxon>
        <taxon>Poaceae</taxon>
        <taxon>PACMAD clade</taxon>
        <taxon>Panicoideae</taxon>
        <taxon>Andropogonodae</taxon>
        <taxon>Andropogoneae</taxon>
        <taxon>Tripsacinae</taxon>
        <taxon>Zea</taxon>
    </lineage>
</organism>
<protein>
    <submittedName>
        <fullName evidence="6">Uncharacterized protein</fullName>
    </submittedName>
</protein>
<keyword evidence="4" id="KW-0539">Nucleus</keyword>
<dbReference type="PANTHER" id="PTHR31250">
    <property type="entry name" value="IQ DOMAIN-CONTAINING PROTEIN IQM3"/>
    <property type="match status" value="1"/>
</dbReference>
<evidence type="ECO:0000256" key="2">
    <source>
        <dbReference type="ARBA" id="ARBA00004496"/>
    </source>
</evidence>
<evidence type="ECO:0000256" key="5">
    <source>
        <dbReference type="SAM" id="Coils"/>
    </source>
</evidence>
<comment type="subcellular location">
    <subcellularLocation>
        <location evidence="2">Cytoplasm</location>
    </subcellularLocation>
    <subcellularLocation>
        <location evidence="1">Nucleus</location>
    </subcellularLocation>
</comment>
<dbReference type="GO" id="GO:0005634">
    <property type="term" value="C:nucleus"/>
    <property type="evidence" value="ECO:0007669"/>
    <property type="project" value="UniProtKB-SubCell"/>
</dbReference>
<reference evidence="6" key="5">
    <citation type="submission" date="2004-02" db="EMBL/GenBank/DDBJ databases">
        <authorList>
            <person name="Ma J."/>
            <person name="Ramakrishna W."/>
            <person name="Bennetzen J.L."/>
        </authorList>
    </citation>
    <scope>NUCLEOTIDE SEQUENCE</scope>
</reference>